<feature type="repeat" description="TPR" evidence="3">
    <location>
        <begin position="315"/>
        <end position="348"/>
    </location>
</feature>
<sequence>MKKLQKRLAKDSLNSITLNEFGNYYSSKGDKSQANKYFLKSLNNLSLKGSSKKDSSFYYSFRGLLKLNLEKEKAIDDIEKALEINPKDSIAVGFYPLFLIQKRDFNKAKKICLAALKEKNENPEFAYTFLGITILFQEADTFLDNSKKEESKKKNFDQLFDYKSIYKYAEINKDNIKIQHLKNMLEVMGLTFKMYTFEMDDKYNVIMNFSNLEIAKISELELYFQQELTNKRINPFSGNKSLAILNFMLKKNDKAIEYAKKAIDIFPESKRSHNFNSDETLELLLTLYQSKKDNINYKKTLESKIEKNSKYLKSIDDYVNMSYFYLHQNNLDEAENWCNKAREINPDYFNALSLLAHLKFMKSGFESSLVQFYLDQSARQIKDDSDNYSLGIQGVIYMILQGNPANAKLTYDNIQGCKKIRPEKTKFCDNLITQYIQINP</sequence>
<protein>
    <recommendedName>
        <fullName evidence="6">Tetratricopeptide repeat protein</fullName>
    </recommendedName>
</protein>
<evidence type="ECO:0000256" key="1">
    <source>
        <dbReference type="ARBA" id="ARBA00022737"/>
    </source>
</evidence>
<evidence type="ECO:0008006" key="6">
    <source>
        <dbReference type="Google" id="ProtNLM"/>
    </source>
</evidence>
<dbReference type="PANTHER" id="PTHR44858">
    <property type="entry name" value="TETRATRICOPEPTIDE REPEAT PROTEIN 6"/>
    <property type="match status" value="1"/>
</dbReference>
<dbReference type="InterPro" id="IPR019734">
    <property type="entry name" value="TPR_rpt"/>
</dbReference>
<dbReference type="Proteomes" id="UP001500141">
    <property type="component" value="Unassembled WGS sequence"/>
</dbReference>
<dbReference type="PROSITE" id="PS50005">
    <property type="entry name" value="TPR"/>
    <property type="match status" value="1"/>
</dbReference>
<gene>
    <name evidence="4" type="ORF">GCM10023230_16680</name>
</gene>
<dbReference type="Gene3D" id="1.25.40.10">
    <property type="entry name" value="Tetratricopeptide repeat domain"/>
    <property type="match status" value="2"/>
</dbReference>
<dbReference type="SMART" id="SM00028">
    <property type="entry name" value="TPR"/>
    <property type="match status" value="4"/>
</dbReference>
<evidence type="ECO:0000313" key="4">
    <source>
        <dbReference type="EMBL" id="GAA4767573.1"/>
    </source>
</evidence>
<keyword evidence="1" id="KW-0677">Repeat</keyword>
<keyword evidence="5" id="KW-1185">Reference proteome</keyword>
<comment type="caution">
    <text evidence="4">The sequence shown here is derived from an EMBL/GenBank/DDBJ whole genome shotgun (WGS) entry which is preliminary data.</text>
</comment>
<dbReference type="EMBL" id="BAABIP010000015">
    <property type="protein sequence ID" value="GAA4767573.1"/>
    <property type="molecule type" value="Genomic_DNA"/>
</dbReference>
<dbReference type="InterPro" id="IPR050498">
    <property type="entry name" value="Ycf3"/>
</dbReference>
<evidence type="ECO:0000313" key="5">
    <source>
        <dbReference type="Proteomes" id="UP001500141"/>
    </source>
</evidence>
<accession>A0ABP8ZW79</accession>
<dbReference type="InterPro" id="IPR011990">
    <property type="entry name" value="TPR-like_helical_dom_sf"/>
</dbReference>
<organism evidence="4 5">
    <name type="scientific">Flavobacterium hankyongi</name>
    <dbReference type="NCBI Taxonomy" id="1176532"/>
    <lineage>
        <taxon>Bacteria</taxon>
        <taxon>Pseudomonadati</taxon>
        <taxon>Bacteroidota</taxon>
        <taxon>Flavobacteriia</taxon>
        <taxon>Flavobacteriales</taxon>
        <taxon>Flavobacteriaceae</taxon>
        <taxon>Flavobacterium</taxon>
    </lineage>
</organism>
<reference evidence="5" key="1">
    <citation type="journal article" date="2019" name="Int. J. Syst. Evol. Microbiol.">
        <title>The Global Catalogue of Microorganisms (GCM) 10K type strain sequencing project: providing services to taxonomists for standard genome sequencing and annotation.</title>
        <authorList>
            <consortium name="The Broad Institute Genomics Platform"/>
            <consortium name="The Broad Institute Genome Sequencing Center for Infectious Disease"/>
            <person name="Wu L."/>
            <person name="Ma J."/>
        </authorList>
    </citation>
    <scope>NUCLEOTIDE SEQUENCE [LARGE SCALE GENOMIC DNA]</scope>
    <source>
        <strain evidence="5">JCM 18198</strain>
    </source>
</reference>
<proteinExistence type="predicted"/>
<evidence type="ECO:0000256" key="3">
    <source>
        <dbReference type="PROSITE-ProRule" id="PRU00339"/>
    </source>
</evidence>
<dbReference type="PANTHER" id="PTHR44858:SF1">
    <property type="entry name" value="UDP-N-ACETYLGLUCOSAMINE--PEPTIDE N-ACETYLGLUCOSAMINYLTRANSFERASE SPINDLY-RELATED"/>
    <property type="match status" value="1"/>
</dbReference>
<evidence type="ECO:0000256" key="2">
    <source>
        <dbReference type="ARBA" id="ARBA00022803"/>
    </source>
</evidence>
<name>A0ABP8ZW79_9FLAO</name>
<keyword evidence="2 3" id="KW-0802">TPR repeat</keyword>
<dbReference type="SUPFAM" id="SSF48452">
    <property type="entry name" value="TPR-like"/>
    <property type="match status" value="2"/>
</dbReference>
<dbReference type="Pfam" id="PF13181">
    <property type="entry name" value="TPR_8"/>
    <property type="match status" value="1"/>
</dbReference>